<sequence>MLPKDNVKRVWQHNLTCKCPASHNKDGGHTYTEVDFHACLLVHGWRHDVANPAHYWATVDLWFKDAWPERYINGQPMADHSGQMEFKLQFFEWVRVLKPVTDVGYQSAHHNPEHAVHHHAELTQLCKKGYMGGEA</sequence>
<dbReference type="EMBL" id="LAZR01010003">
    <property type="protein sequence ID" value="KKM69362.1"/>
    <property type="molecule type" value="Genomic_DNA"/>
</dbReference>
<proteinExistence type="predicted"/>
<comment type="caution">
    <text evidence="1">The sequence shown here is derived from an EMBL/GenBank/DDBJ whole genome shotgun (WGS) entry which is preliminary data.</text>
</comment>
<protein>
    <submittedName>
        <fullName evidence="1">Uncharacterized protein</fullName>
    </submittedName>
</protein>
<dbReference type="AlphaFoldDB" id="A0A0F9MJI2"/>
<evidence type="ECO:0000313" key="1">
    <source>
        <dbReference type="EMBL" id="KKM69362.1"/>
    </source>
</evidence>
<name>A0A0F9MJI2_9ZZZZ</name>
<gene>
    <name evidence="1" type="ORF">LCGC14_1451590</name>
</gene>
<accession>A0A0F9MJI2</accession>
<organism evidence="1">
    <name type="scientific">marine sediment metagenome</name>
    <dbReference type="NCBI Taxonomy" id="412755"/>
    <lineage>
        <taxon>unclassified sequences</taxon>
        <taxon>metagenomes</taxon>
        <taxon>ecological metagenomes</taxon>
    </lineage>
</organism>
<reference evidence="1" key="1">
    <citation type="journal article" date="2015" name="Nature">
        <title>Complex archaea that bridge the gap between prokaryotes and eukaryotes.</title>
        <authorList>
            <person name="Spang A."/>
            <person name="Saw J.H."/>
            <person name="Jorgensen S.L."/>
            <person name="Zaremba-Niedzwiedzka K."/>
            <person name="Martijn J."/>
            <person name="Lind A.E."/>
            <person name="van Eijk R."/>
            <person name="Schleper C."/>
            <person name="Guy L."/>
            <person name="Ettema T.J."/>
        </authorList>
    </citation>
    <scope>NUCLEOTIDE SEQUENCE</scope>
</reference>